<comment type="cofactor">
    <cofactor evidence="18">
        <name>Mg(2+)</name>
        <dbReference type="ChEBI" id="CHEBI:18420"/>
    </cofactor>
    <text evidence="18">Binds 1 Mg(2+) ion per subunit.</text>
</comment>
<evidence type="ECO:0000256" key="9">
    <source>
        <dbReference type="ARBA" id="ARBA00022842"/>
    </source>
</evidence>
<evidence type="ECO:0000256" key="15">
    <source>
        <dbReference type="ARBA" id="ARBA00048247"/>
    </source>
</evidence>
<dbReference type="HAMAP" id="MF_01631">
    <property type="entry name" value="GlmU"/>
    <property type="match status" value="1"/>
</dbReference>
<evidence type="ECO:0000256" key="17">
    <source>
        <dbReference type="ARBA" id="ARBA00049628"/>
    </source>
</evidence>
<dbReference type="GO" id="GO:0009245">
    <property type="term" value="P:lipid A biosynthetic process"/>
    <property type="evidence" value="ECO:0007669"/>
    <property type="project" value="UniProtKB-UniRule"/>
</dbReference>
<sequence>MKLAIIILAAGLGKRMYSDLPKVLHRLANKPLIHHVVDTALALQPESVHIVYGHGGQQVLQTLAHFPIVGVEQTQQLGTGHAVAQAMPHITDDALVLILCGDVPLTRLDTLQQLCAQITNPHSLGILTVKLEQPQGYGRIVRNSQGQVARIVEEKEADDTVKQIKEVNAGILIAPATYLRRWLTMLNNNNAQGEYYLTDIVALAVQENLTIHTTCSTDSYEVMGVNDRLQLATLERYYQQQQAIQLMQAGVTLIDPTRLDIRGTVQAGRDVTIDVNVILAGEIKLGNRVKIGPHTVIRNAQIADEVEIFSHCVIEDVIIGPGCRIGPFARLRPETVLAEQVHIGNFVEIKKSTVAHHSKINHLSYIGDTEVGSEVNIGAGTITCNYDGANKHKTIIGDRAFIGSDTQLVAPITVGAGATIGAGSTITKNTPPEMLTLSRSPQQTLPGWQRSRKK</sequence>
<dbReference type="CDD" id="cd02540">
    <property type="entry name" value="GT2_GlmU_N_bac"/>
    <property type="match status" value="1"/>
</dbReference>
<dbReference type="GO" id="GO:0000902">
    <property type="term" value="P:cell morphogenesis"/>
    <property type="evidence" value="ECO:0007669"/>
    <property type="project" value="UniProtKB-UniRule"/>
</dbReference>
<feature type="binding site" evidence="18">
    <location>
        <position position="226"/>
    </location>
    <ligand>
        <name>UDP-N-acetyl-alpha-D-glucosamine</name>
        <dbReference type="ChEBI" id="CHEBI:57705"/>
    </ligand>
</feature>
<evidence type="ECO:0000256" key="4">
    <source>
        <dbReference type="ARBA" id="ARBA00022490"/>
    </source>
</evidence>
<evidence type="ECO:0000313" key="22">
    <source>
        <dbReference type="EMBL" id="BAP56062.1"/>
    </source>
</evidence>
<feature type="binding site" evidence="18">
    <location>
        <position position="332"/>
    </location>
    <ligand>
        <name>UDP-N-acetyl-alpha-D-glucosamine</name>
        <dbReference type="ChEBI" id="CHEBI:57705"/>
    </ligand>
</feature>
<feature type="domain" description="Mannose-1-phosphate guanyltransferase C-terminal" evidence="21">
    <location>
        <begin position="263"/>
        <end position="362"/>
    </location>
</feature>
<feature type="region of interest" description="N-acetyltransferase" evidence="18">
    <location>
        <begin position="250"/>
        <end position="454"/>
    </location>
</feature>
<evidence type="ECO:0000256" key="13">
    <source>
        <dbReference type="ARBA" id="ARBA00023315"/>
    </source>
</evidence>
<comment type="pathway">
    <text evidence="18">Nucleotide-sugar biosynthesis; UDP-N-acetyl-alpha-D-glucosamine biosynthesis; N-acetyl-alpha-D-glucosamine 1-phosphate from alpha-D-glucosamine 6-phosphate (route II): step 2/2.</text>
</comment>
<feature type="binding site" evidence="18">
    <location>
        <position position="439"/>
    </location>
    <ligand>
        <name>acetyl-CoA</name>
        <dbReference type="ChEBI" id="CHEBI:57288"/>
    </ligand>
</feature>
<dbReference type="EC" id="2.7.7.23" evidence="18"/>
<feature type="binding site" evidence="18">
    <location>
        <position position="226"/>
    </location>
    <ligand>
        <name>Mg(2+)</name>
        <dbReference type="ChEBI" id="CHEBI:18420"/>
    </ligand>
</feature>
<dbReference type="InterPro" id="IPR011004">
    <property type="entry name" value="Trimer_LpxA-like_sf"/>
</dbReference>
<feature type="binding site" evidence="18">
    <location>
        <position position="153"/>
    </location>
    <ligand>
        <name>UDP-N-acetyl-alpha-D-glucosamine</name>
        <dbReference type="ChEBI" id="CHEBI:57705"/>
    </ligand>
</feature>
<dbReference type="Pfam" id="PF00132">
    <property type="entry name" value="Hexapep"/>
    <property type="match status" value="1"/>
</dbReference>
<dbReference type="GO" id="GO:0009252">
    <property type="term" value="P:peptidoglycan biosynthetic process"/>
    <property type="evidence" value="ECO:0007669"/>
    <property type="project" value="UniProtKB-UniRule"/>
</dbReference>
<dbReference type="SUPFAM" id="SSF53448">
    <property type="entry name" value="Nucleotide-diphospho-sugar transferases"/>
    <property type="match status" value="1"/>
</dbReference>
<dbReference type="EC" id="2.3.1.157" evidence="18"/>
<keyword evidence="23" id="KW-1185">Reference proteome</keyword>
<feature type="binding site" evidence="18">
    <location>
        <position position="379"/>
    </location>
    <ligand>
        <name>acetyl-CoA</name>
        <dbReference type="ChEBI" id="CHEBI:57288"/>
    </ligand>
</feature>
<evidence type="ECO:0000256" key="2">
    <source>
        <dbReference type="ARBA" id="ARBA00007707"/>
    </source>
</evidence>
<accession>A0A090AKA5</accession>
<comment type="pathway">
    <text evidence="18">Bacterial outer membrane biogenesis; LPS lipid A biosynthesis.</text>
</comment>
<protein>
    <recommendedName>
        <fullName evidence="18">Bifunctional protein GlmU</fullName>
    </recommendedName>
    <domain>
        <recommendedName>
            <fullName evidence="18">UDP-N-acetylglucosamine pyrophosphorylase</fullName>
            <ecNumber evidence="18">2.7.7.23</ecNumber>
        </recommendedName>
        <alternativeName>
            <fullName evidence="18">N-acetylglucosamine-1-phosphate uridyltransferase</fullName>
        </alternativeName>
    </domain>
    <domain>
        <recommendedName>
            <fullName evidence="18">Glucosamine-1-phosphate N-acetyltransferase</fullName>
            <ecNumber evidence="18">2.3.1.157</ecNumber>
        </recommendedName>
    </domain>
</protein>
<dbReference type="EMBL" id="AP014633">
    <property type="protein sequence ID" value="BAP56062.1"/>
    <property type="molecule type" value="Genomic_DNA"/>
</dbReference>
<dbReference type="KEGG" id="tig:THII_1765"/>
<keyword evidence="9 18" id="KW-0460">Magnesium</keyword>
<dbReference type="SUPFAM" id="SSF51161">
    <property type="entry name" value="Trimeric LpxA-like enzymes"/>
    <property type="match status" value="1"/>
</dbReference>
<comment type="catalytic activity">
    <reaction evidence="15 18">
        <text>alpha-D-glucosamine 1-phosphate + acetyl-CoA = N-acetyl-alpha-D-glucosamine 1-phosphate + CoA + H(+)</text>
        <dbReference type="Rhea" id="RHEA:13725"/>
        <dbReference type="ChEBI" id="CHEBI:15378"/>
        <dbReference type="ChEBI" id="CHEBI:57287"/>
        <dbReference type="ChEBI" id="CHEBI:57288"/>
        <dbReference type="ChEBI" id="CHEBI:57776"/>
        <dbReference type="ChEBI" id="CHEBI:58516"/>
        <dbReference type="EC" id="2.3.1.157"/>
    </reaction>
</comment>
<evidence type="ECO:0000256" key="19">
    <source>
        <dbReference type="SAM" id="MobiDB-lite"/>
    </source>
</evidence>
<feature type="binding site" evidence="18">
    <location>
        <position position="22"/>
    </location>
    <ligand>
        <name>UDP-N-acetyl-alpha-D-glucosamine</name>
        <dbReference type="ChEBI" id="CHEBI:57705"/>
    </ligand>
</feature>
<evidence type="ECO:0000256" key="5">
    <source>
        <dbReference type="ARBA" id="ARBA00022679"/>
    </source>
</evidence>
<evidence type="ECO:0000256" key="16">
    <source>
        <dbReference type="ARBA" id="ARBA00048493"/>
    </source>
</evidence>
<gene>
    <name evidence="18" type="primary">glmU</name>
    <name evidence="22" type="ORF">THII_1765</name>
</gene>
<evidence type="ECO:0000256" key="12">
    <source>
        <dbReference type="ARBA" id="ARBA00023268"/>
    </source>
</evidence>
<feature type="binding site" evidence="18">
    <location>
        <position position="138"/>
    </location>
    <ligand>
        <name>UDP-N-acetyl-alpha-D-glucosamine</name>
        <dbReference type="ChEBI" id="CHEBI:57705"/>
    </ligand>
</feature>
<name>A0A090AKA5_9GAMM</name>
<comment type="catalytic activity">
    <reaction evidence="16 18">
        <text>N-acetyl-alpha-D-glucosamine 1-phosphate + UTP + H(+) = UDP-N-acetyl-alpha-D-glucosamine + diphosphate</text>
        <dbReference type="Rhea" id="RHEA:13509"/>
        <dbReference type="ChEBI" id="CHEBI:15378"/>
        <dbReference type="ChEBI" id="CHEBI:33019"/>
        <dbReference type="ChEBI" id="CHEBI:46398"/>
        <dbReference type="ChEBI" id="CHEBI:57705"/>
        <dbReference type="ChEBI" id="CHEBI:57776"/>
        <dbReference type="EC" id="2.7.7.23"/>
    </reaction>
</comment>
<comment type="subunit">
    <text evidence="18">Homotrimer.</text>
</comment>
<feature type="binding site" evidence="18">
    <location>
        <position position="73"/>
    </location>
    <ligand>
        <name>UDP-N-acetyl-alpha-D-glucosamine</name>
        <dbReference type="ChEBI" id="CHEBI:57705"/>
    </ligand>
</feature>
<keyword evidence="4 18" id="KW-0963">Cytoplasm</keyword>
<keyword evidence="6 18" id="KW-0548">Nucleotidyltransferase</keyword>
<dbReference type="GO" id="GO:0019134">
    <property type="term" value="F:glucosamine-1-phosphate N-acetyltransferase activity"/>
    <property type="evidence" value="ECO:0007669"/>
    <property type="project" value="UniProtKB-UniRule"/>
</dbReference>
<dbReference type="GO" id="GO:0008360">
    <property type="term" value="P:regulation of cell shape"/>
    <property type="evidence" value="ECO:0007669"/>
    <property type="project" value="UniProtKB-KW"/>
</dbReference>
<keyword evidence="11 18" id="KW-0573">Peptidoglycan synthesis</keyword>
<feature type="binding site" evidence="18">
    <location>
        <position position="168"/>
    </location>
    <ligand>
        <name>UDP-N-acetyl-alpha-D-glucosamine</name>
        <dbReference type="ChEBI" id="CHEBI:57705"/>
    </ligand>
</feature>
<keyword evidence="13 18" id="KW-0012">Acyltransferase</keyword>
<feature type="binding site" evidence="18">
    <location>
        <begin position="78"/>
        <end position="79"/>
    </location>
    <ligand>
        <name>UDP-N-acetyl-alpha-D-glucosamine</name>
        <dbReference type="ChEBI" id="CHEBI:57705"/>
    </ligand>
</feature>
<dbReference type="InterPro" id="IPR038009">
    <property type="entry name" value="GlmU_C_LbH"/>
</dbReference>
<feature type="active site" description="Proton acceptor" evidence="18">
    <location>
        <position position="362"/>
    </location>
</feature>
<dbReference type="Gene3D" id="3.90.550.10">
    <property type="entry name" value="Spore Coat Polysaccharide Biosynthesis Protein SpsA, Chain A"/>
    <property type="match status" value="1"/>
</dbReference>
<dbReference type="GO" id="GO:0071555">
    <property type="term" value="P:cell wall organization"/>
    <property type="evidence" value="ECO:0007669"/>
    <property type="project" value="UniProtKB-KW"/>
</dbReference>
<evidence type="ECO:0000256" key="8">
    <source>
        <dbReference type="ARBA" id="ARBA00022737"/>
    </source>
</evidence>
<dbReference type="InterPro" id="IPR050065">
    <property type="entry name" value="GlmU-like"/>
</dbReference>
<dbReference type="InterPro" id="IPR056729">
    <property type="entry name" value="GMPPB_C"/>
</dbReference>
<feature type="domain" description="MobA-like NTP transferase" evidence="20">
    <location>
        <begin position="6"/>
        <end position="133"/>
    </location>
</feature>
<keyword evidence="5 18" id="KW-0808">Transferase</keyword>
<dbReference type="InterPro" id="IPR005882">
    <property type="entry name" value="Bifunctional_GlmU"/>
</dbReference>
<feature type="region of interest" description="Linker" evidence="18">
    <location>
        <begin position="229"/>
        <end position="249"/>
    </location>
</feature>
<dbReference type="NCBIfam" id="TIGR01173">
    <property type="entry name" value="glmU"/>
    <property type="match status" value="1"/>
</dbReference>
<dbReference type="Gene3D" id="2.160.10.10">
    <property type="entry name" value="Hexapeptide repeat proteins"/>
    <property type="match status" value="1"/>
</dbReference>
<evidence type="ECO:0000256" key="3">
    <source>
        <dbReference type="ARBA" id="ARBA00007947"/>
    </source>
</evidence>
<feature type="binding site" evidence="18">
    <location>
        <begin position="8"/>
        <end position="11"/>
    </location>
    <ligand>
        <name>UDP-N-acetyl-alpha-D-glucosamine</name>
        <dbReference type="ChEBI" id="CHEBI:57705"/>
    </ligand>
</feature>
<dbReference type="Pfam" id="PF25087">
    <property type="entry name" value="GMPPB_C"/>
    <property type="match status" value="1"/>
</dbReference>
<dbReference type="UniPathway" id="UPA00973"/>
<feature type="binding site" evidence="18">
    <location>
        <position position="404"/>
    </location>
    <ligand>
        <name>acetyl-CoA</name>
        <dbReference type="ChEBI" id="CHEBI:57288"/>
    </ligand>
</feature>
<dbReference type="GO" id="GO:0003977">
    <property type="term" value="F:UDP-N-acetylglucosamine diphosphorylase activity"/>
    <property type="evidence" value="ECO:0007669"/>
    <property type="project" value="UniProtKB-UniRule"/>
</dbReference>
<keyword evidence="10 18" id="KW-0133">Cell shape</keyword>
<feature type="binding site" evidence="18">
    <location>
        <position position="102"/>
    </location>
    <ligand>
        <name>Mg(2+)</name>
        <dbReference type="ChEBI" id="CHEBI:18420"/>
    </ligand>
</feature>
<dbReference type="HOGENOM" id="CLU_029499_15_2_6"/>
<dbReference type="InterPro" id="IPR001451">
    <property type="entry name" value="Hexapep"/>
</dbReference>
<feature type="binding site" evidence="18">
    <location>
        <position position="365"/>
    </location>
    <ligand>
        <name>UDP-N-acetyl-alpha-D-glucosamine</name>
        <dbReference type="ChEBI" id="CHEBI:57705"/>
    </ligand>
</feature>
<evidence type="ECO:0000256" key="1">
    <source>
        <dbReference type="ARBA" id="ARBA00004496"/>
    </source>
</evidence>
<dbReference type="InterPro" id="IPR029044">
    <property type="entry name" value="Nucleotide-diphossugar_trans"/>
</dbReference>
<comment type="caution">
    <text evidence="18">Lacks conserved residue(s) required for the propagation of feature annotation.</text>
</comment>
<dbReference type="PANTHER" id="PTHR43584">
    <property type="entry name" value="NUCLEOTIDYL TRANSFERASE"/>
    <property type="match status" value="1"/>
</dbReference>
<comment type="function">
    <text evidence="17 18">Catalyzes the last two sequential reactions in the de novo biosynthetic pathway for UDP-N-acetylglucosamine (UDP-GlcNAc). The C-terminal domain catalyzes the transfer of acetyl group from acetyl coenzyme A to glucosamine-1-phosphate (GlcN-1-P) to produce N-acetylglucosamine-1-phosphate (GlcNAc-1-P), which is converted into UDP-GlcNAc by the transfer of uridine 5-monophosphate (from uridine 5-triphosphate), a reaction catalyzed by the N-terminal domain.</text>
</comment>
<feature type="binding site" evidence="18">
    <location>
        <position position="376"/>
    </location>
    <ligand>
        <name>UDP-N-acetyl-alpha-D-glucosamine</name>
        <dbReference type="ChEBI" id="CHEBI:57705"/>
    </ligand>
</feature>
<feature type="compositionally biased region" description="Polar residues" evidence="19">
    <location>
        <begin position="437"/>
        <end position="446"/>
    </location>
</feature>
<comment type="subcellular location">
    <subcellularLocation>
        <location evidence="1 18">Cytoplasm</location>
    </subcellularLocation>
</comment>
<organism evidence="22 23">
    <name type="scientific">Thioploca ingrica</name>
    <dbReference type="NCBI Taxonomy" id="40754"/>
    <lineage>
        <taxon>Bacteria</taxon>
        <taxon>Pseudomonadati</taxon>
        <taxon>Pseudomonadota</taxon>
        <taxon>Gammaproteobacteria</taxon>
        <taxon>Thiotrichales</taxon>
        <taxon>Thiotrichaceae</taxon>
        <taxon>Thioploca</taxon>
    </lineage>
</organism>
<evidence type="ECO:0000256" key="18">
    <source>
        <dbReference type="HAMAP-Rule" id="MF_01631"/>
    </source>
</evidence>
<comment type="similarity">
    <text evidence="3 18">In the N-terminal section; belongs to the N-acetylglucosamine-1-phosphate uridyltransferase family.</text>
</comment>
<keyword evidence="12 18" id="KW-0511">Multifunctional enzyme</keyword>
<feature type="region of interest" description="Pyrophosphorylase" evidence="18">
    <location>
        <begin position="1"/>
        <end position="228"/>
    </location>
</feature>
<keyword evidence="7 18" id="KW-0479">Metal-binding</keyword>
<dbReference type="CDD" id="cd03353">
    <property type="entry name" value="LbH_GlmU_C"/>
    <property type="match status" value="1"/>
</dbReference>
<evidence type="ECO:0000256" key="14">
    <source>
        <dbReference type="ARBA" id="ARBA00023316"/>
    </source>
</evidence>
<dbReference type="GO" id="GO:0005737">
    <property type="term" value="C:cytoplasm"/>
    <property type="evidence" value="ECO:0007669"/>
    <property type="project" value="UniProtKB-SubCell"/>
</dbReference>
<comment type="similarity">
    <text evidence="2 18">In the C-terminal section; belongs to the transferase hexapeptide repeat family.</text>
</comment>
<feature type="binding site" evidence="18">
    <location>
        <position position="422"/>
    </location>
    <ligand>
        <name>acetyl-CoA</name>
        <dbReference type="ChEBI" id="CHEBI:57288"/>
    </ligand>
</feature>
<dbReference type="UniPathway" id="UPA00113">
    <property type="reaction ID" value="UER00532"/>
</dbReference>
<feature type="region of interest" description="Disordered" evidence="19">
    <location>
        <begin position="429"/>
        <end position="454"/>
    </location>
</feature>
<feature type="binding site" evidence="18">
    <location>
        <begin position="385"/>
        <end position="386"/>
    </location>
    <ligand>
        <name>acetyl-CoA</name>
        <dbReference type="ChEBI" id="CHEBI:57288"/>
    </ligand>
</feature>
<evidence type="ECO:0000313" key="23">
    <source>
        <dbReference type="Proteomes" id="UP000031623"/>
    </source>
</evidence>
<evidence type="ECO:0000259" key="20">
    <source>
        <dbReference type="Pfam" id="PF12804"/>
    </source>
</evidence>
<feature type="binding site" evidence="18">
    <location>
        <position position="350"/>
    </location>
    <ligand>
        <name>UDP-N-acetyl-alpha-D-glucosamine</name>
        <dbReference type="ChEBI" id="CHEBI:57705"/>
    </ligand>
</feature>
<keyword evidence="14 18" id="KW-0961">Cell wall biogenesis/degradation</keyword>
<proteinExistence type="inferred from homology"/>
<dbReference type="GO" id="GO:0016020">
    <property type="term" value="C:membrane"/>
    <property type="evidence" value="ECO:0007669"/>
    <property type="project" value="GOC"/>
</dbReference>
<keyword evidence="8 18" id="KW-0677">Repeat</keyword>
<evidence type="ECO:0000256" key="7">
    <source>
        <dbReference type="ARBA" id="ARBA00022723"/>
    </source>
</evidence>
<dbReference type="GO" id="GO:0006048">
    <property type="term" value="P:UDP-N-acetylglucosamine biosynthetic process"/>
    <property type="evidence" value="ECO:0007669"/>
    <property type="project" value="UniProtKB-UniPathway"/>
</dbReference>
<dbReference type="InterPro" id="IPR025877">
    <property type="entry name" value="MobA-like_NTP_Trfase"/>
</dbReference>
<dbReference type="PANTHER" id="PTHR43584:SF3">
    <property type="entry name" value="BIFUNCTIONAL PROTEIN GLMU"/>
    <property type="match status" value="1"/>
</dbReference>
<evidence type="ECO:0000256" key="11">
    <source>
        <dbReference type="ARBA" id="ARBA00022984"/>
    </source>
</evidence>
<dbReference type="GO" id="GO:0000287">
    <property type="term" value="F:magnesium ion binding"/>
    <property type="evidence" value="ECO:0007669"/>
    <property type="project" value="UniProtKB-UniRule"/>
</dbReference>
<evidence type="ECO:0000256" key="10">
    <source>
        <dbReference type="ARBA" id="ARBA00022960"/>
    </source>
</evidence>
<comment type="pathway">
    <text evidence="18">Nucleotide-sugar biosynthesis; UDP-N-acetyl-alpha-D-glucosamine biosynthesis; UDP-N-acetyl-alpha-D-glucosamine from N-acetyl-alpha-D-glucosamine 1-phosphate: step 1/1.</text>
</comment>
<evidence type="ECO:0000259" key="21">
    <source>
        <dbReference type="Pfam" id="PF25087"/>
    </source>
</evidence>
<evidence type="ECO:0000256" key="6">
    <source>
        <dbReference type="ARBA" id="ARBA00022695"/>
    </source>
</evidence>
<dbReference type="OrthoDB" id="9775031at2"/>
<dbReference type="Pfam" id="PF12804">
    <property type="entry name" value="NTP_transf_3"/>
    <property type="match status" value="1"/>
</dbReference>
<dbReference type="STRING" id="40754.THII_1765"/>
<dbReference type="AlphaFoldDB" id="A0A090AKA5"/>
<dbReference type="Proteomes" id="UP000031623">
    <property type="component" value="Chromosome"/>
</dbReference>
<reference evidence="22 23" key="1">
    <citation type="journal article" date="2014" name="ISME J.">
        <title>Ecophysiology of Thioploca ingrica as revealed by the complete genome sequence supplemented with proteomic evidence.</title>
        <authorList>
            <person name="Kojima H."/>
            <person name="Ogura Y."/>
            <person name="Yamamoto N."/>
            <person name="Togashi T."/>
            <person name="Mori H."/>
            <person name="Watanabe T."/>
            <person name="Nemoto F."/>
            <person name="Kurokawa K."/>
            <person name="Hayashi T."/>
            <person name="Fukui M."/>
        </authorList>
    </citation>
    <scope>NUCLEOTIDE SEQUENCE [LARGE SCALE GENOMIC DNA]</scope>
</reference>